<dbReference type="PROSITE" id="PS51257">
    <property type="entry name" value="PROKAR_LIPOPROTEIN"/>
    <property type="match status" value="1"/>
</dbReference>
<organism evidence="2 3">
    <name type="scientific">Flavobacterium okayamense</name>
    <dbReference type="NCBI Taxonomy" id="2830782"/>
    <lineage>
        <taxon>Bacteria</taxon>
        <taxon>Pseudomonadati</taxon>
        <taxon>Bacteroidota</taxon>
        <taxon>Flavobacteriia</taxon>
        <taxon>Flavobacteriales</taxon>
        <taxon>Flavobacteriaceae</taxon>
        <taxon>Flavobacterium</taxon>
    </lineage>
</organism>
<reference evidence="2 3" key="1">
    <citation type="submission" date="2021-06" db="EMBL/GenBank/DDBJ databases">
        <title>Whole genome sequences of Flavobacterium sp. KK2020170 and assembly.</title>
        <authorList>
            <person name="Kitahara K."/>
            <person name="Miyoshi S."/>
            <person name="Uesaka K."/>
        </authorList>
    </citation>
    <scope>NUCLEOTIDE SEQUENCE [LARGE SCALE GENOMIC DNA]</scope>
    <source>
        <strain evidence="2 3">KK2020170</strain>
    </source>
</reference>
<name>A0ABM7S886_9FLAO</name>
<keyword evidence="3" id="KW-1185">Reference proteome</keyword>
<protein>
    <recommendedName>
        <fullName evidence="4">Lipoprotein</fullName>
    </recommendedName>
</protein>
<dbReference type="EMBL" id="AP024749">
    <property type="protein sequence ID" value="BCY28957.1"/>
    <property type="molecule type" value="Genomic_DNA"/>
</dbReference>
<sequence>MKNIYLLLVIILWLTSCQDAKDKATESVTNSVIKKTLDQAGVASENIERANQNQAYVDITYDGKPLFTEEKKFKTIMNTAGKQMMVFSIDSEDSKINISFSGLQNMLDVKPIIGQIEKGKLEPKDANGTVVSITMAKENGFAYTLLEGVATISKINQDEVILEFEGKAGAFLDANAPENWKPIAGKIVSKYPVMNFIQVKKEDIYY</sequence>
<dbReference type="Proteomes" id="UP000825258">
    <property type="component" value="Chromosome"/>
</dbReference>
<proteinExistence type="predicted"/>
<keyword evidence="1" id="KW-0732">Signal</keyword>
<evidence type="ECO:0008006" key="4">
    <source>
        <dbReference type="Google" id="ProtNLM"/>
    </source>
</evidence>
<evidence type="ECO:0000256" key="1">
    <source>
        <dbReference type="SAM" id="SignalP"/>
    </source>
</evidence>
<feature type="signal peptide" evidence="1">
    <location>
        <begin position="1"/>
        <end position="20"/>
    </location>
</feature>
<feature type="chain" id="PRO_5046804136" description="Lipoprotein" evidence="1">
    <location>
        <begin position="21"/>
        <end position="206"/>
    </location>
</feature>
<accession>A0ABM7S886</accession>
<gene>
    <name evidence="2" type="ORF">KK2020170_18250</name>
</gene>
<evidence type="ECO:0000313" key="2">
    <source>
        <dbReference type="EMBL" id="BCY28957.1"/>
    </source>
</evidence>
<dbReference type="RefSeq" id="WP_221258061.1">
    <property type="nucleotide sequence ID" value="NZ_AP024749.1"/>
</dbReference>
<evidence type="ECO:0000313" key="3">
    <source>
        <dbReference type="Proteomes" id="UP000825258"/>
    </source>
</evidence>